<organism evidence="4 5">
    <name type="scientific">Actinoplanes subglobosus</name>
    <dbReference type="NCBI Taxonomy" id="1547892"/>
    <lineage>
        <taxon>Bacteria</taxon>
        <taxon>Bacillati</taxon>
        <taxon>Actinomycetota</taxon>
        <taxon>Actinomycetes</taxon>
        <taxon>Micromonosporales</taxon>
        <taxon>Micromonosporaceae</taxon>
        <taxon>Actinoplanes</taxon>
    </lineage>
</organism>
<evidence type="ECO:0000259" key="3">
    <source>
        <dbReference type="SMART" id="SM00091"/>
    </source>
</evidence>
<protein>
    <submittedName>
        <fullName evidence="4">Diguanylate cyclase</fullName>
    </submittedName>
</protein>
<feature type="region of interest" description="Disordered" evidence="1">
    <location>
        <begin position="321"/>
        <end position="368"/>
    </location>
</feature>
<accession>A0ABV8J706</accession>
<name>A0ABV8J706_9ACTN</name>
<dbReference type="Proteomes" id="UP001595867">
    <property type="component" value="Unassembled WGS sequence"/>
</dbReference>
<dbReference type="SMART" id="SM00091">
    <property type="entry name" value="PAS"/>
    <property type="match status" value="1"/>
</dbReference>
<dbReference type="Gene3D" id="3.30.450.20">
    <property type="entry name" value="PAS domain"/>
    <property type="match status" value="1"/>
</dbReference>
<feature type="transmembrane region" description="Helical" evidence="2">
    <location>
        <begin position="58"/>
        <end position="77"/>
    </location>
</feature>
<evidence type="ECO:0000256" key="1">
    <source>
        <dbReference type="SAM" id="MobiDB-lite"/>
    </source>
</evidence>
<dbReference type="InterPro" id="IPR000014">
    <property type="entry name" value="PAS"/>
</dbReference>
<dbReference type="InterPro" id="IPR035965">
    <property type="entry name" value="PAS-like_dom_sf"/>
</dbReference>
<keyword evidence="5" id="KW-1185">Reference proteome</keyword>
<reference evidence="5" key="1">
    <citation type="journal article" date="2019" name="Int. J. Syst. Evol. Microbiol.">
        <title>The Global Catalogue of Microorganisms (GCM) 10K type strain sequencing project: providing services to taxonomists for standard genome sequencing and annotation.</title>
        <authorList>
            <consortium name="The Broad Institute Genomics Platform"/>
            <consortium name="The Broad Institute Genome Sequencing Center for Infectious Disease"/>
            <person name="Wu L."/>
            <person name="Ma J."/>
        </authorList>
    </citation>
    <scope>NUCLEOTIDE SEQUENCE [LARGE SCALE GENOMIC DNA]</scope>
    <source>
        <strain evidence="5">TBRC 5832</strain>
    </source>
</reference>
<evidence type="ECO:0000313" key="4">
    <source>
        <dbReference type="EMBL" id="MFC4072374.1"/>
    </source>
</evidence>
<dbReference type="RefSeq" id="WP_378073251.1">
    <property type="nucleotide sequence ID" value="NZ_JBHSBL010000035.1"/>
</dbReference>
<feature type="transmembrane region" description="Helical" evidence="2">
    <location>
        <begin position="143"/>
        <end position="162"/>
    </location>
</feature>
<dbReference type="EMBL" id="JBHSBL010000035">
    <property type="protein sequence ID" value="MFC4072374.1"/>
    <property type="molecule type" value="Genomic_DNA"/>
</dbReference>
<evidence type="ECO:0000256" key="2">
    <source>
        <dbReference type="SAM" id="Phobius"/>
    </source>
</evidence>
<keyword evidence="2" id="KW-0812">Transmembrane</keyword>
<sequence length="583" mass="62168">MLRAIEWILLGAGSAGAILWGVHRHRPTRRAPWLLLAGAVATLAAGDVWFAYHRMALADTAYLVMFALVALSLLQFTRGGSLLVDRARLIDLVAFACSAMLVVWVFVISVDSRFRTVSPADVIGDLLLVGVAVRLVAADRRNVAAILLVGGSAGMLAGDVLYPLTGGSRAAESAYVLLYLAWGLSALHPSMVRLTEPRTARMSPWRFRDTILLALSAATPPCVLIVEALSGPVRNGVVIAVTGAITLMLTITRLGDAVHQHSLALTRERGLRAANTALVAAADVPAVEEAVEAAVARLLPAGAVHRVILATDDGRLARLGLPLAPPDTATPGRIPRPTPAEAGTPSRIPRPTPAEAGTPSRISRPASAEAGTHSWWINDRTLVCPLRLEPLAVARPSGGALIITARRDALVAGRDALEVLAGETALALDRITLVEAVGRRDSDLYLRAVTGNTAEIMAVVDSDHRIRYASPGLRRLTGGGDLPPLTVFDDLVHADDRAAVRDALHAEGDGTVYCALHRTDGTQVLVAMAYRDLRHDRLVQGLVVTLRPVGTSNDVTDPAPHHEHQGELPAWVNRRSARDKFRY</sequence>
<feature type="transmembrane region" description="Helical" evidence="2">
    <location>
        <begin position="116"/>
        <end position="136"/>
    </location>
</feature>
<feature type="transmembrane region" description="Helical" evidence="2">
    <location>
        <begin position="34"/>
        <end position="52"/>
    </location>
</feature>
<feature type="transmembrane region" description="Helical" evidence="2">
    <location>
        <begin position="6"/>
        <end position="22"/>
    </location>
</feature>
<keyword evidence="2" id="KW-0472">Membrane</keyword>
<evidence type="ECO:0000313" key="5">
    <source>
        <dbReference type="Proteomes" id="UP001595867"/>
    </source>
</evidence>
<proteinExistence type="predicted"/>
<gene>
    <name evidence="4" type="ORF">ACFO0C_46245</name>
</gene>
<keyword evidence="2" id="KW-1133">Transmembrane helix</keyword>
<comment type="caution">
    <text evidence="4">The sequence shown here is derived from an EMBL/GenBank/DDBJ whole genome shotgun (WGS) entry which is preliminary data.</text>
</comment>
<dbReference type="SUPFAM" id="SSF55785">
    <property type="entry name" value="PYP-like sensor domain (PAS domain)"/>
    <property type="match status" value="1"/>
</dbReference>
<feature type="domain" description="PAS" evidence="3">
    <location>
        <begin position="444"/>
        <end position="509"/>
    </location>
</feature>
<feature type="transmembrane region" description="Helical" evidence="2">
    <location>
        <begin position="89"/>
        <end position="110"/>
    </location>
</feature>
<dbReference type="CDD" id="cd00130">
    <property type="entry name" value="PAS"/>
    <property type="match status" value="1"/>
</dbReference>